<organism evidence="2 3">
    <name type="scientific">Asparagus officinalis</name>
    <name type="common">Garden asparagus</name>
    <dbReference type="NCBI Taxonomy" id="4686"/>
    <lineage>
        <taxon>Eukaryota</taxon>
        <taxon>Viridiplantae</taxon>
        <taxon>Streptophyta</taxon>
        <taxon>Embryophyta</taxon>
        <taxon>Tracheophyta</taxon>
        <taxon>Spermatophyta</taxon>
        <taxon>Magnoliopsida</taxon>
        <taxon>Liliopsida</taxon>
        <taxon>Asparagales</taxon>
        <taxon>Asparagaceae</taxon>
        <taxon>Asparagoideae</taxon>
        <taxon>Asparagus</taxon>
    </lineage>
</organism>
<dbReference type="AlphaFoldDB" id="A0A5P1ENP1"/>
<dbReference type="EMBL" id="CM007387">
    <property type="protein sequence ID" value="ONK65650.1"/>
    <property type="molecule type" value="Genomic_DNA"/>
</dbReference>
<evidence type="ECO:0000313" key="3">
    <source>
        <dbReference type="Proteomes" id="UP000243459"/>
    </source>
</evidence>
<accession>A0A5P1ENP1</accession>
<evidence type="ECO:0000313" key="2">
    <source>
        <dbReference type="EMBL" id="ONK65650.1"/>
    </source>
</evidence>
<evidence type="ECO:0000256" key="1">
    <source>
        <dbReference type="SAM" id="MobiDB-lite"/>
    </source>
</evidence>
<keyword evidence="3" id="KW-1185">Reference proteome</keyword>
<dbReference type="Gramene" id="ONK65650">
    <property type="protein sequence ID" value="ONK65650"/>
    <property type="gene ID" value="A4U43_C07F39270"/>
</dbReference>
<gene>
    <name evidence="2" type="ORF">A4U43_C07F39270</name>
</gene>
<dbReference type="Proteomes" id="UP000243459">
    <property type="component" value="Chromosome 7"/>
</dbReference>
<name>A0A5P1ENP1_ASPOF</name>
<protein>
    <submittedName>
        <fullName evidence="2">Uncharacterized protein</fullName>
    </submittedName>
</protein>
<proteinExistence type="predicted"/>
<feature type="region of interest" description="Disordered" evidence="1">
    <location>
        <begin position="174"/>
        <end position="210"/>
    </location>
</feature>
<sequence length="226" mass="24186">MNLSRPFNKSTPKKQIPPKYFGPHSPLLFPPLLHLFSASARPRLALRAATAYIVGAAQLAARGPSPLLFARALGPPVDAQIRRAATTPGSPTSATCVVAASRGPRSHCAPVSLSPAFKSARVQIRRLCSDPVVPNFAARLAALITDLLHPLLHPRAVAFRARHPRDIAIVVEPRVPPSRRGGPKFAAIHNPSSSSPPSPPPQRARDRCCRNSPRPLVVGHVLIAHT</sequence>
<reference evidence="3" key="1">
    <citation type="journal article" date="2017" name="Nat. Commun.">
        <title>The asparagus genome sheds light on the origin and evolution of a young Y chromosome.</title>
        <authorList>
            <person name="Harkess A."/>
            <person name="Zhou J."/>
            <person name="Xu C."/>
            <person name="Bowers J.E."/>
            <person name="Van der Hulst R."/>
            <person name="Ayyampalayam S."/>
            <person name="Mercati F."/>
            <person name="Riccardi P."/>
            <person name="McKain M.R."/>
            <person name="Kakrana A."/>
            <person name="Tang H."/>
            <person name="Ray J."/>
            <person name="Groenendijk J."/>
            <person name="Arikit S."/>
            <person name="Mathioni S.M."/>
            <person name="Nakano M."/>
            <person name="Shan H."/>
            <person name="Telgmann-Rauber A."/>
            <person name="Kanno A."/>
            <person name="Yue Z."/>
            <person name="Chen H."/>
            <person name="Li W."/>
            <person name="Chen Y."/>
            <person name="Xu X."/>
            <person name="Zhang Y."/>
            <person name="Luo S."/>
            <person name="Chen H."/>
            <person name="Gao J."/>
            <person name="Mao Z."/>
            <person name="Pires J.C."/>
            <person name="Luo M."/>
            <person name="Kudrna D."/>
            <person name="Wing R.A."/>
            <person name="Meyers B.C."/>
            <person name="Yi K."/>
            <person name="Kong H."/>
            <person name="Lavrijsen P."/>
            <person name="Sunseri F."/>
            <person name="Falavigna A."/>
            <person name="Ye Y."/>
            <person name="Leebens-Mack J.H."/>
            <person name="Chen G."/>
        </authorList>
    </citation>
    <scope>NUCLEOTIDE SEQUENCE [LARGE SCALE GENOMIC DNA]</scope>
    <source>
        <strain evidence="3">cv. DH0086</strain>
    </source>
</reference>